<dbReference type="InterPro" id="IPR026444">
    <property type="entry name" value="Secre_tail"/>
</dbReference>
<dbReference type="SUPFAM" id="SSF49899">
    <property type="entry name" value="Concanavalin A-like lectins/glucanases"/>
    <property type="match status" value="1"/>
</dbReference>
<dbReference type="Gene3D" id="2.60.40.4070">
    <property type="match status" value="1"/>
</dbReference>
<dbReference type="Gene3D" id="2.60.120.200">
    <property type="match status" value="1"/>
</dbReference>
<dbReference type="InterPro" id="IPR050952">
    <property type="entry name" value="TRIM-NHL_E3_ligases"/>
</dbReference>
<keyword evidence="3 6" id="KW-0732">Signal</keyword>
<accession>A0A956SG26</accession>
<evidence type="ECO:0000256" key="6">
    <source>
        <dbReference type="SAM" id="SignalP"/>
    </source>
</evidence>
<reference evidence="8" key="1">
    <citation type="submission" date="2020-04" db="EMBL/GenBank/DDBJ databases">
        <authorList>
            <person name="Zhang T."/>
        </authorList>
    </citation>
    <scope>NUCLEOTIDE SEQUENCE</scope>
    <source>
        <strain evidence="8">HKST-UBA02</strain>
    </source>
</reference>
<evidence type="ECO:0000256" key="3">
    <source>
        <dbReference type="ARBA" id="ARBA00022729"/>
    </source>
</evidence>
<feature type="repeat" description="NHL" evidence="5">
    <location>
        <begin position="228"/>
        <end position="273"/>
    </location>
</feature>
<dbReference type="Pfam" id="PF17210">
    <property type="entry name" value="SdrD_B"/>
    <property type="match status" value="2"/>
</dbReference>
<evidence type="ECO:0000256" key="5">
    <source>
        <dbReference type="PROSITE-ProRule" id="PRU00504"/>
    </source>
</evidence>
<comment type="caution">
    <text evidence="8">The sequence shown here is derived from an EMBL/GenBank/DDBJ whole genome shotgun (WGS) entry which is preliminary data.</text>
</comment>
<feature type="repeat" description="NHL" evidence="5">
    <location>
        <begin position="41"/>
        <end position="80"/>
    </location>
</feature>
<dbReference type="EMBL" id="JAGQHS010000072">
    <property type="protein sequence ID" value="MCA9756908.1"/>
    <property type="molecule type" value="Genomic_DNA"/>
</dbReference>
<dbReference type="Pfam" id="PF01436">
    <property type="entry name" value="NHL"/>
    <property type="match status" value="2"/>
</dbReference>
<sequence>MLATWIRRTLFAAAAVALLGGITSSSTRAADGPPGYVLQWGTPGALDGEFDSPHGIAVDSNCDVYVVDTNNDRVQKFDSAGNFLLSWGGTGQAEGEFRHPIGIAVASNGDVYVVDTGNNRVQVFDPFGVYINRFGVPGTNTGEFDSPSHIHYDGSTVWVTDTGNARVQRFQTFAPYAFISSFGTFGSGPGQFQQPYGITGSPTTAQILVTDLVNTSWTQVFNLAGGFLGTIGTAGTGNGQFSGPRGLDSDSDSKIYVTDAGASIDRVQKFSPFNGSSTYLTQWGTTGSGAGEFMVPEDIAICGCYVFVTDRDNNRVQRFDNICISGMKWDDADQDGIKDISENGIAGWTIELRDGTGTAVETRVTNLAGEYSIMGVASGNYVLAEVAQAAWYQTAPLTTGYSLFLPPGHQQTGLDFGNAEEDCFEPQTTVCFGGSQDQYDPTNNEPSNPSPTFLAAISGFCGTLPVLTDYDTFPAQGRCFAETHSCWSDSCLVLGAEMTFGLLASDESPTDDTISFWQGASMIWSLPIASLPGAGGWSPGQSGVFTLDLSMLPPDLFGTTNIIAALQDGDLDILIENGTIVDFIDLAVETCCPDPAKVCGQKFHDQNCNGVWDAGEPPLANWEIVLSNSTGVLASQLTDANGEYCFTDLPPDRYVIHEEVEAGWTQTTPASVSYVQTLQFGQLVTGLDFGNVEACPDTSVFSGTFGNIDSFNYPPEPTNPGADLLPAMNNCSNGALPFYDAIADQQCFGETMTGWPTTCTVTGAIVCMRIRASSNSQNNDPDTDSFYFYENGAPVWSISLNNLDPDGLWEAGEDLTFCLDLANLPASIFGVTNILAALQDGDLDVLIQDDTGVDYMTIDVTYCCSCAPPVCCTPPPPGLCAWYPGDVSTPVVDLVSAPANGALIGNATYTPGHVGDAFYFDGDGDRVDVPNNSKLNPNGTFSVDAWVRADDLDAAGREVFVEKFGSANRGYSLFAQDGFLGYDIVGTGNASSAVTGYLVSDASWHLVVLTVSSGDVRLYVDGAQIFQDTTPGAYGSFSNNQPFHIGGTPTAEDFHGWIDEVEFFHRVLTPTEVDDLYMAGTSGKCRDTISTTEVVRCTPGIAQVNITAEICNYGASPVTYNWELAGLPTGTGCDVDGPTNFFPASSGMVTVNPGTCIQVSPILVDCPSGMSPGDRACWEFRAWREGDESGPCDLVATGHILSVGDDDGWEIQALTPVLQAEFSDSTSTEATLEFRVVNHSDPEGVFDYRIEEGLLSPDDWPVLSLDDLPTGEAVEGRLGLEIGQSRVIQVKGRFLRCVRRIVRPVILSQDLPLLHRDGSVDPGGALARGTAWVPVAAAGITPAEIVYESSTVDGLPAIAGHLLSLRALPTPFTTSTQLKFQLDRPTDVRVEVFDATGRRIRLLQEGTLKAGEHTVTWNGRNDLGRDSVSGTYFVKLWTPDRTLSQKVLLMR</sequence>
<dbReference type="SUPFAM" id="SSF117074">
    <property type="entry name" value="Hypothetical protein PA1324"/>
    <property type="match status" value="2"/>
</dbReference>
<dbReference type="InterPro" id="IPR013320">
    <property type="entry name" value="ConA-like_dom_sf"/>
</dbReference>
<dbReference type="Gene3D" id="2.60.40.10">
    <property type="entry name" value="Immunoglobulins"/>
    <property type="match status" value="2"/>
</dbReference>
<dbReference type="InterPro" id="IPR001791">
    <property type="entry name" value="Laminin_G"/>
</dbReference>
<comment type="subcellular location">
    <subcellularLocation>
        <location evidence="1">Secreted</location>
    </subcellularLocation>
</comment>
<feature type="signal peptide" evidence="6">
    <location>
        <begin position="1"/>
        <end position="29"/>
    </location>
</feature>
<proteinExistence type="predicted"/>
<protein>
    <submittedName>
        <fullName evidence="8">T9SS type A sorting domain-containing protein</fullName>
    </submittedName>
</protein>
<evidence type="ECO:0000256" key="1">
    <source>
        <dbReference type="ARBA" id="ARBA00004613"/>
    </source>
</evidence>
<evidence type="ECO:0000313" key="8">
    <source>
        <dbReference type="EMBL" id="MCA9756908.1"/>
    </source>
</evidence>
<dbReference type="PROSITE" id="PS51125">
    <property type="entry name" value="NHL"/>
    <property type="match status" value="3"/>
</dbReference>
<dbReference type="Pfam" id="PF13860">
    <property type="entry name" value="FlgD_ig"/>
    <property type="match status" value="1"/>
</dbReference>
<reference evidence="8" key="2">
    <citation type="journal article" date="2021" name="Microbiome">
        <title>Successional dynamics and alternative stable states in a saline activated sludge microbial community over 9 years.</title>
        <authorList>
            <person name="Wang Y."/>
            <person name="Ye J."/>
            <person name="Ju F."/>
            <person name="Liu L."/>
            <person name="Boyd J.A."/>
            <person name="Deng Y."/>
            <person name="Parks D.H."/>
            <person name="Jiang X."/>
            <person name="Yin X."/>
            <person name="Woodcroft B.J."/>
            <person name="Tyson G.W."/>
            <person name="Hugenholtz P."/>
            <person name="Polz M.F."/>
            <person name="Zhang T."/>
        </authorList>
    </citation>
    <scope>NUCLEOTIDE SEQUENCE</scope>
    <source>
        <strain evidence="8">HKST-UBA02</strain>
    </source>
</reference>
<keyword evidence="2" id="KW-0964">Secreted</keyword>
<name>A0A956SG26_UNCEI</name>
<evidence type="ECO:0000259" key="7">
    <source>
        <dbReference type="PROSITE" id="PS50025"/>
    </source>
</evidence>
<dbReference type="GO" id="GO:0005576">
    <property type="term" value="C:extracellular region"/>
    <property type="evidence" value="ECO:0007669"/>
    <property type="project" value="UniProtKB-SubCell"/>
</dbReference>
<dbReference type="PANTHER" id="PTHR24104:SF25">
    <property type="entry name" value="PROTEIN LIN-41"/>
    <property type="match status" value="1"/>
</dbReference>
<feature type="repeat" description="NHL" evidence="5">
    <location>
        <begin position="88"/>
        <end position="127"/>
    </location>
</feature>
<dbReference type="InterPro" id="IPR025965">
    <property type="entry name" value="FlgD/Vpr_Ig-like"/>
</dbReference>
<dbReference type="InterPro" id="IPR001258">
    <property type="entry name" value="NHL_repeat"/>
</dbReference>
<dbReference type="SUPFAM" id="SSF101898">
    <property type="entry name" value="NHL repeat"/>
    <property type="match status" value="1"/>
</dbReference>
<dbReference type="GO" id="GO:0008270">
    <property type="term" value="F:zinc ion binding"/>
    <property type="evidence" value="ECO:0007669"/>
    <property type="project" value="UniProtKB-KW"/>
</dbReference>
<dbReference type="Gene3D" id="2.120.10.30">
    <property type="entry name" value="TolB, C-terminal domain"/>
    <property type="match status" value="2"/>
</dbReference>
<organism evidence="8 9">
    <name type="scientific">Eiseniibacteriota bacterium</name>
    <dbReference type="NCBI Taxonomy" id="2212470"/>
    <lineage>
        <taxon>Bacteria</taxon>
        <taxon>Candidatus Eiseniibacteriota</taxon>
    </lineage>
</organism>
<feature type="domain" description="Laminin G" evidence="7">
    <location>
        <begin position="916"/>
        <end position="1085"/>
    </location>
</feature>
<dbReference type="Pfam" id="PF13385">
    <property type="entry name" value="Laminin_G_3"/>
    <property type="match status" value="1"/>
</dbReference>
<evidence type="ECO:0000256" key="4">
    <source>
        <dbReference type="ARBA" id="ARBA00022737"/>
    </source>
</evidence>
<evidence type="ECO:0000256" key="2">
    <source>
        <dbReference type="ARBA" id="ARBA00022525"/>
    </source>
</evidence>
<gene>
    <name evidence="8" type="ORF">KDA27_13975</name>
</gene>
<dbReference type="Gene3D" id="2.40.10.500">
    <property type="match status" value="1"/>
</dbReference>
<keyword evidence="4" id="KW-0677">Repeat</keyword>
<dbReference type="PROSITE" id="PS50025">
    <property type="entry name" value="LAM_G_DOMAIN"/>
    <property type="match status" value="1"/>
</dbReference>
<dbReference type="PANTHER" id="PTHR24104">
    <property type="entry name" value="E3 UBIQUITIN-PROTEIN LIGASE NHLRC1-RELATED"/>
    <property type="match status" value="1"/>
</dbReference>
<evidence type="ECO:0000313" key="9">
    <source>
        <dbReference type="Proteomes" id="UP000739538"/>
    </source>
</evidence>
<dbReference type="InterPro" id="IPR033764">
    <property type="entry name" value="Sdr_B"/>
</dbReference>
<dbReference type="InterPro" id="IPR011042">
    <property type="entry name" value="6-blade_b-propeller_TolB-like"/>
</dbReference>
<dbReference type="Proteomes" id="UP000739538">
    <property type="component" value="Unassembled WGS sequence"/>
</dbReference>
<feature type="chain" id="PRO_5037326522" evidence="6">
    <location>
        <begin position="30"/>
        <end position="1451"/>
    </location>
</feature>
<dbReference type="NCBIfam" id="TIGR04183">
    <property type="entry name" value="Por_Secre_tail"/>
    <property type="match status" value="1"/>
</dbReference>
<dbReference type="InterPro" id="IPR013783">
    <property type="entry name" value="Ig-like_fold"/>
</dbReference>